<dbReference type="EMBL" id="UHDS01000001">
    <property type="protein sequence ID" value="SUM53896.1"/>
    <property type="molecule type" value="Genomic_DNA"/>
</dbReference>
<dbReference type="GO" id="GO:0003677">
    <property type="term" value="F:DNA binding"/>
    <property type="evidence" value="ECO:0007669"/>
    <property type="project" value="UniProtKB-UniRule"/>
</dbReference>
<evidence type="ECO:0000313" key="7">
    <source>
        <dbReference type="Proteomes" id="UP000254412"/>
    </source>
</evidence>
<dbReference type="PANTHER" id="PTHR43479">
    <property type="entry name" value="ACREF/ENVCD OPERON REPRESSOR-RELATED"/>
    <property type="match status" value="1"/>
</dbReference>
<reference evidence="5 7" key="3">
    <citation type="submission" date="2018-06" db="EMBL/GenBank/DDBJ databases">
        <authorList>
            <consortium name="Pathogen Informatics"/>
            <person name="Doyle S."/>
        </authorList>
    </citation>
    <scope>NUCLEOTIDE SEQUENCE [LARGE SCALE GENOMIC DNA]</scope>
    <source>
        <strain evidence="5 7">NCTC13834</strain>
    </source>
</reference>
<dbReference type="Proteomes" id="UP000240400">
    <property type="component" value="Unassembled WGS sequence"/>
</dbReference>
<dbReference type="OrthoDB" id="9810250at2"/>
<sequence length="193" mass="22691">MVQDRRVRKSQQAIQSAFLELLKGESFEKLTVQQLADKADINRGTFYSYYLDKYDLLEQIENQIIDDLQKFISDQHHREKKGIPTDVVKNIMVYLIEHIEENRKSYYMLFSIGKASMIQEKLYMLIYNHLSLYKSTDDTIETMPFSYFMSYVSGAGISLIKHWVQDSTPISKEDLIDHFYNLMNNGTASMIKK</sequence>
<dbReference type="PANTHER" id="PTHR43479:SF23">
    <property type="entry name" value="HTH TETR-TYPE DOMAIN-CONTAINING PROTEIN"/>
    <property type="match status" value="1"/>
</dbReference>
<evidence type="ECO:0000256" key="1">
    <source>
        <dbReference type="ARBA" id="ARBA00023125"/>
    </source>
</evidence>
<dbReference type="InterPro" id="IPR050624">
    <property type="entry name" value="HTH-type_Tx_Regulator"/>
</dbReference>
<dbReference type="Pfam" id="PF00440">
    <property type="entry name" value="TetR_N"/>
    <property type="match status" value="1"/>
</dbReference>
<evidence type="ECO:0000256" key="2">
    <source>
        <dbReference type="PROSITE-ProRule" id="PRU00335"/>
    </source>
</evidence>
<accession>A0A2T4S9C8</accession>
<proteinExistence type="predicted"/>
<evidence type="ECO:0000313" key="5">
    <source>
        <dbReference type="EMBL" id="SUM53896.1"/>
    </source>
</evidence>
<name>A0A2T4S9C8_9STAP</name>
<feature type="DNA-binding region" description="H-T-H motif" evidence="2">
    <location>
        <begin position="31"/>
        <end position="50"/>
    </location>
</feature>
<reference evidence="4 6" key="1">
    <citation type="journal article" date="2016" name="Front. Microbiol.">
        <title>Comprehensive Phylogenetic Analysis of Bovine Non-aureus Staphylococci Species Based on Whole-Genome Sequencing.</title>
        <authorList>
            <person name="Naushad S."/>
            <person name="Barkema H.W."/>
            <person name="Luby C."/>
            <person name="Condas L.A."/>
            <person name="Nobrega D.B."/>
            <person name="Carson D.A."/>
            <person name="De Buck J."/>
        </authorList>
    </citation>
    <scope>NUCLEOTIDE SEQUENCE [LARGE SCALE GENOMIC DNA]</scope>
    <source>
        <strain evidence="4 6">SNUC 4337</strain>
    </source>
</reference>
<dbReference type="AlphaFoldDB" id="A0A2T4S9C8"/>
<dbReference type="InterPro" id="IPR039532">
    <property type="entry name" value="TetR_C_Firmicutes"/>
</dbReference>
<dbReference type="InterPro" id="IPR009057">
    <property type="entry name" value="Homeodomain-like_sf"/>
</dbReference>
<dbReference type="InterPro" id="IPR001647">
    <property type="entry name" value="HTH_TetR"/>
</dbReference>
<feature type="domain" description="HTH tetR-type" evidence="3">
    <location>
        <begin position="8"/>
        <end position="68"/>
    </location>
</feature>
<evidence type="ECO:0000313" key="4">
    <source>
        <dbReference type="EMBL" id="PTK58450.1"/>
    </source>
</evidence>
<organism evidence="4 6">
    <name type="scientific">Staphylococcus nepalensis</name>
    <dbReference type="NCBI Taxonomy" id="214473"/>
    <lineage>
        <taxon>Bacteria</taxon>
        <taxon>Bacillati</taxon>
        <taxon>Bacillota</taxon>
        <taxon>Bacilli</taxon>
        <taxon>Bacillales</taxon>
        <taxon>Staphylococcaceae</taxon>
        <taxon>Staphylococcus</taxon>
    </lineage>
</organism>
<gene>
    <name evidence="4" type="ORF">BUZ61_09220</name>
    <name evidence="5" type="ORF">NCTC13834_00179</name>
</gene>
<dbReference type="PROSITE" id="PS50977">
    <property type="entry name" value="HTH_TETR_2"/>
    <property type="match status" value="1"/>
</dbReference>
<dbReference type="RefSeq" id="WP_103373293.1">
    <property type="nucleotide sequence ID" value="NZ_BMCF01000007.1"/>
</dbReference>
<evidence type="ECO:0000259" key="3">
    <source>
        <dbReference type="PROSITE" id="PS50977"/>
    </source>
</evidence>
<dbReference type="EMBL" id="PZHR01000048">
    <property type="protein sequence ID" value="PTK58450.1"/>
    <property type="molecule type" value="Genomic_DNA"/>
</dbReference>
<dbReference type="Pfam" id="PF14278">
    <property type="entry name" value="TetR_C_8"/>
    <property type="match status" value="1"/>
</dbReference>
<reference evidence="4" key="2">
    <citation type="submission" date="2018-03" db="EMBL/GenBank/DDBJ databases">
        <authorList>
            <person name="Keele B.F."/>
        </authorList>
    </citation>
    <scope>NUCLEOTIDE SEQUENCE</scope>
    <source>
        <strain evidence="4">SNUC 4337</strain>
    </source>
</reference>
<dbReference type="Proteomes" id="UP000254412">
    <property type="component" value="Unassembled WGS sequence"/>
</dbReference>
<evidence type="ECO:0000313" key="6">
    <source>
        <dbReference type="Proteomes" id="UP000240400"/>
    </source>
</evidence>
<keyword evidence="1 2" id="KW-0238">DNA-binding</keyword>
<dbReference type="SUPFAM" id="SSF46689">
    <property type="entry name" value="Homeodomain-like"/>
    <property type="match status" value="1"/>
</dbReference>
<dbReference type="Gene3D" id="1.10.357.10">
    <property type="entry name" value="Tetracycline Repressor, domain 2"/>
    <property type="match status" value="1"/>
</dbReference>
<protein>
    <submittedName>
        <fullName evidence="4 5">Transcriptional regulator</fullName>
    </submittedName>
</protein>